<evidence type="ECO:0000256" key="2">
    <source>
        <dbReference type="SAM" id="MobiDB-lite"/>
    </source>
</evidence>
<dbReference type="AlphaFoldDB" id="A0AAF0Y7G8"/>
<keyword evidence="4" id="KW-1185">Reference proteome</keyword>
<evidence type="ECO:0000313" key="4">
    <source>
        <dbReference type="Proteomes" id="UP000827549"/>
    </source>
</evidence>
<proteinExistence type="predicted"/>
<organism evidence="3 4">
    <name type="scientific">Vanrija pseudolonga</name>
    <dbReference type="NCBI Taxonomy" id="143232"/>
    <lineage>
        <taxon>Eukaryota</taxon>
        <taxon>Fungi</taxon>
        <taxon>Dikarya</taxon>
        <taxon>Basidiomycota</taxon>
        <taxon>Agaricomycotina</taxon>
        <taxon>Tremellomycetes</taxon>
        <taxon>Trichosporonales</taxon>
        <taxon>Trichosporonaceae</taxon>
        <taxon>Vanrija</taxon>
    </lineage>
</organism>
<dbReference type="GeneID" id="87808371"/>
<dbReference type="Proteomes" id="UP000827549">
    <property type="component" value="Chromosome 3"/>
</dbReference>
<dbReference type="EMBL" id="CP086716">
    <property type="protein sequence ID" value="WOO81618.1"/>
    <property type="molecule type" value="Genomic_DNA"/>
</dbReference>
<reference evidence="3" key="1">
    <citation type="submission" date="2023-10" db="EMBL/GenBank/DDBJ databases">
        <authorList>
            <person name="Noh H."/>
        </authorList>
    </citation>
    <scope>NUCLEOTIDE SEQUENCE</scope>
    <source>
        <strain evidence="3">DUCC4014</strain>
    </source>
</reference>
<evidence type="ECO:0000256" key="1">
    <source>
        <dbReference type="SAM" id="Coils"/>
    </source>
</evidence>
<dbReference type="RefSeq" id="XP_062627650.1">
    <property type="nucleotide sequence ID" value="XM_062771666.1"/>
</dbReference>
<gene>
    <name evidence="3" type="ORF">LOC62_03G005141</name>
</gene>
<protein>
    <submittedName>
        <fullName evidence="3">Uncharacterized protein</fullName>
    </submittedName>
</protein>
<feature type="region of interest" description="Disordered" evidence="2">
    <location>
        <begin position="1"/>
        <end position="120"/>
    </location>
</feature>
<feature type="compositionally biased region" description="Basic and acidic residues" evidence="2">
    <location>
        <begin position="85"/>
        <end position="109"/>
    </location>
</feature>
<accession>A0AAF0Y7G8</accession>
<sequence>MPSHKHKRERSRSHSRPRARDEVRSSPSSPPLEASKTRRGSRAYREPNDDSKYGKRAHDEDKYHRSRRRRYSSEASEEAYTPRRWSREDEHRDRDRDRERSRPSRRYEGRQSGLTEGLPSLSNEQFAQLLAGLQRSAQSAASQLTAHATAVPVTPFKVEPPTGLVRAPREEEKEEDWDKINQEADDILNDLEDEVQELLTKVPDSTTQLKDLPPMFDALIDVFNGLAIGQQTDILLKTHKETREKIAQLLASAHDKAVVIQAKAAEEIAKIAPAEEERVRLIAEAREDFTKILAAQDAQLAGLRKDLDRVEAKAFKEVVKLPTAEDIKKAARREAYRTMAEKL</sequence>
<feature type="coiled-coil region" evidence="1">
    <location>
        <begin position="181"/>
        <end position="208"/>
    </location>
</feature>
<keyword evidence="1" id="KW-0175">Coiled coil</keyword>
<evidence type="ECO:0000313" key="3">
    <source>
        <dbReference type="EMBL" id="WOO81618.1"/>
    </source>
</evidence>
<feature type="compositionally biased region" description="Basic residues" evidence="2">
    <location>
        <begin position="1"/>
        <end position="17"/>
    </location>
</feature>
<name>A0AAF0Y7G8_9TREE</name>
<feature type="compositionally biased region" description="Basic and acidic residues" evidence="2">
    <location>
        <begin position="43"/>
        <end position="63"/>
    </location>
</feature>